<dbReference type="Pfam" id="PF13560">
    <property type="entry name" value="HTH_31"/>
    <property type="match status" value="1"/>
</dbReference>
<dbReference type="RefSeq" id="WP_253863621.1">
    <property type="nucleotide sequence ID" value="NZ_BAAALN010000005.1"/>
</dbReference>
<dbReference type="CDD" id="cd00093">
    <property type="entry name" value="HTH_XRE"/>
    <property type="match status" value="1"/>
</dbReference>
<dbReference type="InterPro" id="IPR010982">
    <property type="entry name" value="Lambda_DNA-bd_dom_sf"/>
</dbReference>
<dbReference type="Pfam" id="PF19054">
    <property type="entry name" value="DUF5753"/>
    <property type="match status" value="1"/>
</dbReference>
<proteinExistence type="predicted"/>
<comment type="caution">
    <text evidence="3">The sequence shown here is derived from an EMBL/GenBank/DDBJ whole genome shotgun (WGS) entry which is preliminary data.</text>
</comment>
<keyword evidence="4" id="KW-1185">Reference proteome</keyword>
<evidence type="ECO:0000256" key="1">
    <source>
        <dbReference type="SAM" id="Coils"/>
    </source>
</evidence>
<dbReference type="SMART" id="SM00530">
    <property type="entry name" value="HTH_XRE"/>
    <property type="match status" value="1"/>
</dbReference>
<protein>
    <submittedName>
        <fullName evidence="3">Helix-turn-helix transcriptional regulator</fullName>
    </submittedName>
</protein>
<accession>A0ABP4GR84</accession>
<dbReference type="Proteomes" id="UP001500653">
    <property type="component" value="Unassembled WGS sequence"/>
</dbReference>
<dbReference type="SUPFAM" id="SSF47413">
    <property type="entry name" value="lambda repressor-like DNA-binding domains"/>
    <property type="match status" value="1"/>
</dbReference>
<reference evidence="4" key="1">
    <citation type="journal article" date="2019" name="Int. J. Syst. Evol. Microbiol.">
        <title>The Global Catalogue of Microorganisms (GCM) 10K type strain sequencing project: providing services to taxonomists for standard genome sequencing and annotation.</title>
        <authorList>
            <consortium name="The Broad Institute Genomics Platform"/>
            <consortium name="The Broad Institute Genome Sequencing Center for Infectious Disease"/>
            <person name="Wu L."/>
            <person name="Ma J."/>
        </authorList>
    </citation>
    <scope>NUCLEOTIDE SEQUENCE [LARGE SCALE GENOMIC DNA]</scope>
    <source>
        <strain evidence="4">JCM 13023</strain>
    </source>
</reference>
<dbReference type="PROSITE" id="PS50943">
    <property type="entry name" value="HTH_CROC1"/>
    <property type="match status" value="1"/>
</dbReference>
<keyword evidence="1" id="KW-0175">Coiled coil</keyword>
<evidence type="ECO:0000313" key="4">
    <source>
        <dbReference type="Proteomes" id="UP001500653"/>
    </source>
</evidence>
<feature type="coiled-coil region" evidence="1">
    <location>
        <begin position="62"/>
        <end position="89"/>
    </location>
</feature>
<evidence type="ECO:0000313" key="3">
    <source>
        <dbReference type="EMBL" id="GAA1233555.1"/>
    </source>
</evidence>
<evidence type="ECO:0000259" key="2">
    <source>
        <dbReference type="PROSITE" id="PS50943"/>
    </source>
</evidence>
<dbReference type="InterPro" id="IPR043917">
    <property type="entry name" value="DUF5753"/>
</dbReference>
<dbReference type="EMBL" id="BAAALN010000005">
    <property type="protein sequence ID" value="GAA1233555.1"/>
    <property type="molecule type" value="Genomic_DNA"/>
</dbReference>
<name>A0ABP4GR84_9PSEU</name>
<sequence length="279" mass="31232">MTDTSPRRLALGDTLRLLRGSTGLSGKLLAEQLGWQASKISKIENARQAVTDTDIVDLGRVLDLDHEQVEELRDELRAIRLDEARWARQLRVGHRPLQENVARADQTADRIGVFSLTLVPGLLQTAEYARHVFLSLAEMHDSPRDTDEAVRGRMDRQQVLYDESKQVELLMAESALHYPVAPRNVMLGQIDRLITVQGLPSLRFGIIPLGRRLPAVVAHNFVLKDDAVTVELINTEFTTQDAADAALYRRYFDSLWSVAAEGDDARAILTRIASDLTMS</sequence>
<feature type="domain" description="HTH cro/C1-type" evidence="2">
    <location>
        <begin position="15"/>
        <end position="69"/>
    </location>
</feature>
<dbReference type="InterPro" id="IPR001387">
    <property type="entry name" value="Cro/C1-type_HTH"/>
</dbReference>
<gene>
    <name evidence="3" type="ORF">GCM10009676_16150</name>
</gene>
<organism evidence="3 4">
    <name type="scientific">Prauserella halophila</name>
    <dbReference type="NCBI Taxonomy" id="185641"/>
    <lineage>
        <taxon>Bacteria</taxon>
        <taxon>Bacillati</taxon>
        <taxon>Actinomycetota</taxon>
        <taxon>Actinomycetes</taxon>
        <taxon>Pseudonocardiales</taxon>
        <taxon>Pseudonocardiaceae</taxon>
        <taxon>Prauserella</taxon>
    </lineage>
</organism>
<dbReference type="Gene3D" id="1.10.260.40">
    <property type="entry name" value="lambda repressor-like DNA-binding domains"/>
    <property type="match status" value="1"/>
</dbReference>